<gene>
    <name evidence="1" type="ORF">SAMN05444271_1368</name>
</gene>
<dbReference type="EMBL" id="FNYR01000036">
    <property type="protein sequence ID" value="SEJ25410.1"/>
    <property type="molecule type" value="Genomic_DNA"/>
</dbReference>
<accession>A0A2H4Q1T9</accession>
<keyword evidence="2" id="KW-1185">Reference proteome</keyword>
<reference evidence="1 2" key="1">
    <citation type="submission" date="2016-10" db="EMBL/GenBank/DDBJ databases">
        <authorList>
            <person name="de Groot N.N."/>
        </authorList>
    </citation>
    <scope>NUCLEOTIDE SEQUENCE [LARGE SCALE GENOMIC DNA]</scope>
    <source>
        <strain evidence="1 2">DSM 22187</strain>
    </source>
</reference>
<name>A0A1H6XKN8_9EURY</name>
<organism evidence="1 2">
    <name type="scientific">Halohasta litchfieldiae</name>
    <dbReference type="NCBI Taxonomy" id="1073996"/>
    <lineage>
        <taxon>Archaea</taxon>
        <taxon>Methanobacteriati</taxon>
        <taxon>Methanobacteriota</taxon>
        <taxon>Stenosarchaea group</taxon>
        <taxon>Halobacteria</taxon>
        <taxon>Halobacteriales</taxon>
        <taxon>Haloferacaceae</taxon>
        <taxon>Halohasta</taxon>
    </lineage>
</organism>
<protein>
    <submittedName>
        <fullName evidence="1">Uncharacterized protein</fullName>
    </submittedName>
</protein>
<proteinExistence type="predicted"/>
<dbReference type="KEGG" id="hae:halTADL_1583"/>
<dbReference type="Proteomes" id="UP000198888">
    <property type="component" value="Unassembled WGS sequence"/>
</dbReference>
<evidence type="ECO:0000313" key="1">
    <source>
        <dbReference type="EMBL" id="SEJ25410.1"/>
    </source>
</evidence>
<accession>A0A1H6XKN8</accession>
<evidence type="ECO:0000313" key="2">
    <source>
        <dbReference type="Proteomes" id="UP000198888"/>
    </source>
</evidence>
<sequence>MGRNKLLILVSVATIIGTLYIRESDTKEAESAE</sequence>
<dbReference type="AlphaFoldDB" id="A0A1H6XKN8"/>